<dbReference type="GO" id="GO:0000226">
    <property type="term" value="P:microtubule cytoskeleton organization"/>
    <property type="evidence" value="ECO:0007669"/>
    <property type="project" value="TreeGrafter"/>
</dbReference>
<comment type="subcellular location">
    <subcellularLocation>
        <location evidence="1 7">Cytoplasm</location>
        <location evidence="1 7">Cytoskeleton</location>
    </subcellularLocation>
</comment>
<evidence type="ECO:0000256" key="8">
    <source>
        <dbReference type="SAM" id="MobiDB-lite"/>
    </source>
</evidence>
<feature type="compositionally biased region" description="Polar residues" evidence="8">
    <location>
        <begin position="273"/>
        <end position="290"/>
    </location>
</feature>
<evidence type="ECO:0000256" key="7">
    <source>
        <dbReference type="RuleBase" id="RU000686"/>
    </source>
</evidence>
<feature type="region of interest" description="Disordered" evidence="8">
    <location>
        <begin position="570"/>
        <end position="591"/>
    </location>
</feature>
<feature type="compositionally biased region" description="Polar residues" evidence="8">
    <location>
        <begin position="573"/>
        <end position="591"/>
    </location>
</feature>
<evidence type="ECO:0000313" key="9">
    <source>
        <dbReference type="Ensembl" id="ENSACLP00000033137.2"/>
    </source>
</evidence>
<evidence type="ECO:0000256" key="2">
    <source>
        <dbReference type="ARBA" id="ARBA00022490"/>
    </source>
</evidence>
<dbReference type="Proteomes" id="UP000265100">
    <property type="component" value="Chromosome 8"/>
</dbReference>
<dbReference type="GO" id="GO:0008017">
    <property type="term" value="F:microtubule binding"/>
    <property type="evidence" value="ECO:0007669"/>
    <property type="project" value="InterPro"/>
</dbReference>
<name>A0A3P8QW76_ASTCA</name>
<dbReference type="GO" id="GO:0043005">
    <property type="term" value="C:neuron projection"/>
    <property type="evidence" value="ECO:0007669"/>
    <property type="project" value="TreeGrafter"/>
</dbReference>
<evidence type="ECO:0000313" key="10">
    <source>
        <dbReference type="Proteomes" id="UP000265100"/>
    </source>
</evidence>
<dbReference type="GO" id="GO:0031175">
    <property type="term" value="P:neuron projection development"/>
    <property type="evidence" value="ECO:0007669"/>
    <property type="project" value="TreeGrafter"/>
</dbReference>
<dbReference type="PROSITE" id="PS51491">
    <property type="entry name" value="TAU_MAP_2"/>
    <property type="match status" value="5"/>
</dbReference>
<evidence type="ECO:0000256" key="5">
    <source>
        <dbReference type="ARBA" id="ARBA00022737"/>
    </source>
</evidence>
<dbReference type="GeneTree" id="ENSGT00940000155494"/>
<dbReference type="InterPro" id="IPR001084">
    <property type="entry name" value="MAP_tubulin-bd_rpt"/>
</dbReference>
<feature type="compositionally biased region" description="Polar residues" evidence="8">
    <location>
        <begin position="248"/>
        <end position="266"/>
    </location>
</feature>
<dbReference type="Pfam" id="PF00418">
    <property type="entry name" value="Tubulin-binding"/>
    <property type="match status" value="5"/>
</dbReference>
<evidence type="ECO:0000256" key="3">
    <source>
        <dbReference type="ARBA" id="ARBA00022553"/>
    </source>
</evidence>
<dbReference type="PANTHER" id="PTHR11501:SF14">
    <property type="entry name" value="MICROTUBULE-ASSOCIATED PROTEIN TAU"/>
    <property type="match status" value="1"/>
</dbReference>
<reference evidence="9 10" key="1">
    <citation type="submission" date="2018-05" db="EMBL/GenBank/DDBJ databases">
        <authorList>
            <person name="Datahose"/>
        </authorList>
    </citation>
    <scope>NUCLEOTIDE SEQUENCE</scope>
</reference>
<feature type="compositionally biased region" description="Polar residues" evidence="8">
    <location>
        <begin position="316"/>
        <end position="329"/>
    </location>
</feature>
<keyword evidence="5" id="KW-0677">Repeat</keyword>
<reference evidence="9" key="4">
    <citation type="submission" date="2025-09" db="UniProtKB">
        <authorList>
            <consortium name="Ensembl"/>
        </authorList>
    </citation>
    <scope>IDENTIFICATION</scope>
</reference>
<dbReference type="AlphaFoldDB" id="A0A3P8QW76"/>
<proteinExistence type="predicted"/>
<dbReference type="Ensembl" id="ENSACLT00000033922.2">
    <property type="protein sequence ID" value="ENSACLP00000033137.2"/>
    <property type="gene ID" value="ENSACLG00000022424.2"/>
</dbReference>
<keyword evidence="10" id="KW-1185">Reference proteome</keyword>
<reference evidence="10" key="2">
    <citation type="submission" date="2023-03" db="EMBL/GenBank/DDBJ databases">
        <authorList>
            <consortium name="Wellcome Sanger Institute Data Sharing"/>
        </authorList>
    </citation>
    <scope>NUCLEOTIDE SEQUENCE [LARGE SCALE GENOMIC DNA]</scope>
</reference>
<dbReference type="InterPro" id="IPR027324">
    <property type="entry name" value="MAP2/MAP4/Tau"/>
</dbReference>
<protein>
    <recommendedName>
        <fullName evidence="7">Microtubule-associated protein</fullName>
    </recommendedName>
</protein>
<evidence type="ECO:0000256" key="1">
    <source>
        <dbReference type="ARBA" id="ARBA00004245"/>
    </source>
</evidence>
<reference evidence="9" key="3">
    <citation type="submission" date="2025-08" db="UniProtKB">
        <authorList>
            <consortium name="Ensembl"/>
        </authorList>
    </citation>
    <scope>IDENTIFICATION</scope>
</reference>
<evidence type="ECO:0000256" key="4">
    <source>
        <dbReference type="ARBA" id="ARBA00022701"/>
    </source>
</evidence>
<keyword evidence="2 7" id="KW-0963">Cytoplasm</keyword>
<organism evidence="9 10">
    <name type="scientific">Astatotilapia calliptera</name>
    <name type="common">Eastern happy</name>
    <name type="synonym">Chromis callipterus</name>
    <dbReference type="NCBI Taxonomy" id="8154"/>
    <lineage>
        <taxon>Eukaryota</taxon>
        <taxon>Metazoa</taxon>
        <taxon>Chordata</taxon>
        <taxon>Craniata</taxon>
        <taxon>Vertebrata</taxon>
        <taxon>Euteleostomi</taxon>
        <taxon>Actinopterygii</taxon>
        <taxon>Neopterygii</taxon>
        <taxon>Teleostei</taxon>
        <taxon>Neoteleostei</taxon>
        <taxon>Acanthomorphata</taxon>
        <taxon>Ovalentaria</taxon>
        <taxon>Cichlomorphae</taxon>
        <taxon>Cichliformes</taxon>
        <taxon>Cichlidae</taxon>
        <taxon>African cichlids</taxon>
        <taxon>Pseudocrenilabrinae</taxon>
        <taxon>Haplochromini</taxon>
        <taxon>Astatotilapia</taxon>
    </lineage>
</organism>
<dbReference type="GO" id="GO:0005874">
    <property type="term" value="C:microtubule"/>
    <property type="evidence" value="ECO:0007669"/>
    <property type="project" value="UniProtKB-KW"/>
</dbReference>
<feature type="region of interest" description="Disordered" evidence="8">
    <location>
        <begin position="182"/>
        <end position="394"/>
    </location>
</feature>
<keyword evidence="6 7" id="KW-0206">Cytoskeleton</keyword>
<feature type="compositionally biased region" description="Polar residues" evidence="8">
    <location>
        <begin position="337"/>
        <end position="356"/>
    </location>
</feature>
<dbReference type="PROSITE" id="PS00229">
    <property type="entry name" value="TAU_MAP_1"/>
    <property type="match status" value="3"/>
</dbReference>
<sequence>MEYVNNANSYSSGDTMSSSLANMTIKDQHHQENGVKMKAAGASSTARPGSGVRGEFGFAESDLHGDAGKGVDFMGASCSLDPGSKAVGECGKRLSESSWVSEDLSCGAEIKRDMQASRGSPEWAGAADPQRAISLDASECLSEMSNLSGMSLVRSTALEDLTSIGDRNLCVPQGEELISEETNDGLTAEGAAPKPLGDSGSKNITSETPRAPHTQSALQSSSDSHCEDLSKKQRLFNKLPSDMAAENSGDSSLHTASYSKPDISNDSEMRSGVAQTTGTAELQKTPPQSTRARKSLVPVAVFKAQGVMDNGDKSGAKSQTPGAKTSARTAAQPDARSGQSSPGTPKSPGSQSNSAKSGADANKVKKVAVVRSTPKSPGSLKSRPPAPLAAAAPLPDLKNVRSKIGSTENIKHQPGGGKVQILDQKLDFSNVLSKCGSKDNIKHVPGGGNVKILEKKLDLSNVQSRCGSKDNLKHTPGGGKIQIVHKKIDLSNVTSKCGSKDNIRHKPGGGNIEIKNEKLEFKVQSKVGSLGNISHIPGGGQKKIESHKLNFRETAKARTDHGAEIVSLEDSPHQLSTVSSSGSINMTDSPQLSTLADQVSASLAKQGL</sequence>
<dbReference type="Bgee" id="ENSACLG00000022424">
    <property type="expression patterns" value="Expressed in camera-type eye and 4 other cell types or tissues"/>
</dbReference>
<feature type="compositionally biased region" description="Polar residues" evidence="8">
    <location>
        <begin position="200"/>
        <end position="223"/>
    </location>
</feature>
<dbReference type="PANTHER" id="PTHR11501">
    <property type="entry name" value="MICROTUBULE-ASSOCIATED PROTEIN"/>
    <property type="match status" value="1"/>
</dbReference>
<keyword evidence="3" id="KW-0597">Phosphoprotein</keyword>
<accession>A0A3P8QW76</accession>
<keyword evidence="4 7" id="KW-0493">Microtubule</keyword>
<evidence type="ECO:0000256" key="6">
    <source>
        <dbReference type="ARBA" id="ARBA00023212"/>
    </source>
</evidence>